<dbReference type="Ensembl" id="ENSMPUT00000006317.1">
    <property type="protein sequence ID" value="ENSMPUP00000006208.1"/>
    <property type="gene ID" value="ENSMPUG00000006262.1"/>
</dbReference>
<feature type="region of interest" description="Disordered" evidence="1">
    <location>
        <begin position="1"/>
        <end position="119"/>
    </location>
</feature>
<dbReference type="InParanoid" id="M3Y4F7"/>
<dbReference type="AlphaFoldDB" id="M3Y4F7"/>
<name>M3Y4F7_MUSPF</name>
<dbReference type="EMBL" id="AEYP01073085">
    <property type="status" value="NOT_ANNOTATED_CDS"/>
    <property type="molecule type" value="Genomic_DNA"/>
</dbReference>
<organism evidence="2">
    <name type="scientific">Mustela putorius furo</name>
    <name type="common">European domestic ferret</name>
    <name type="synonym">Mustela furo</name>
    <dbReference type="NCBI Taxonomy" id="9669"/>
    <lineage>
        <taxon>Eukaryota</taxon>
        <taxon>Metazoa</taxon>
        <taxon>Chordata</taxon>
        <taxon>Craniata</taxon>
        <taxon>Vertebrata</taxon>
        <taxon>Euteleostomi</taxon>
        <taxon>Mammalia</taxon>
        <taxon>Eutheria</taxon>
        <taxon>Laurasiatheria</taxon>
        <taxon>Carnivora</taxon>
        <taxon>Caniformia</taxon>
        <taxon>Musteloidea</taxon>
        <taxon>Mustelidae</taxon>
        <taxon>Mustelinae</taxon>
        <taxon>Mustela</taxon>
    </lineage>
</organism>
<proteinExistence type="predicted"/>
<dbReference type="OMA" id="APRVSEC"/>
<accession>M3Y4F7</accession>
<evidence type="ECO:0000313" key="2">
    <source>
        <dbReference type="Ensembl" id="ENSMPUP00000006208.1"/>
    </source>
</evidence>
<sequence length="143" mass="15641">MRPGFGPARLRVRAPALPWPLFDRPRLAQPPPGRLGPRPGKGRPLAPAAGKEVRPRPPSPATCERGKVCGASAGRRGAARPWRSRSQPVTFWTSRQSGPRRARRRLRGGPESVRGRPRPGLRVSIRQCWATASVASIQELTNP</sequence>
<dbReference type="HOGENOM" id="CLU_1805553_0_0_1"/>
<feature type="compositionally biased region" description="Low complexity" evidence="1">
    <location>
        <begin position="70"/>
        <end position="86"/>
    </location>
</feature>
<feature type="compositionally biased region" description="Low complexity" evidence="1">
    <location>
        <begin position="35"/>
        <end position="50"/>
    </location>
</feature>
<feature type="compositionally biased region" description="Basic residues" evidence="1">
    <location>
        <begin position="98"/>
        <end position="107"/>
    </location>
</feature>
<evidence type="ECO:0000256" key="1">
    <source>
        <dbReference type="SAM" id="MobiDB-lite"/>
    </source>
</evidence>
<protein>
    <submittedName>
        <fullName evidence="2">Uncharacterized protein</fullName>
    </submittedName>
</protein>
<reference evidence="2" key="1">
    <citation type="submission" date="2024-06" db="UniProtKB">
        <authorList>
            <consortium name="Ensembl"/>
        </authorList>
    </citation>
    <scope>IDENTIFICATION</scope>
</reference>